<dbReference type="AlphaFoldDB" id="A0A397W3F2"/>
<sequence length="520" mass="59883">MESIINNANSRLSESAYEDKTFTYCQKSAEIGTADRTHTIEPSPEEECEIISGIKRTDIKLKDYEAHDCSQRSADMSNVFECPYANSIAVARNNVKEIGVEVEYKKQVKAEKNESKSFEVKSEGVENDAIESAKVDNINGTDIESQNLLYHQDPVKAASHSAKFLEEVVDDRPKPVLDEEDTDRYNSFGRNNFLIKDLDKACELWMKKVNELRSITKQDKENPSKEKRTNHHHTNFERSLEDLDKILEIELTNARVLINKENKEKSVNKSPSLTCLSKNKKEALAKLKKVADIGNINEMYSVRYCYQDEFGSEEDEHKAFEHYKKLNDTGNANRAFMVSNCYLGEKNSSELYSPKPCSQDNPSTVKEEIRAFDLNPIANEYSKIKDPKYLENNWQHNVDIRLISAKSEVEQKLEINGAWIEKQINESTVRIEKDDNNEKKRKIMVQWFQHLLTGWSSVQIFDPGRYTHLDPYCHPKETLSKSKELLYDLSAKVLSTLMILQAKSPKRIWRNISDHFAGAQ</sequence>
<dbReference type="InterPro" id="IPR011990">
    <property type="entry name" value="TPR-like_helical_dom_sf"/>
</dbReference>
<accession>A0A397W3F2</accession>
<keyword evidence="3" id="KW-1185">Reference proteome</keyword>
<reference evidence="2 3" key="1">
    <citation type="submission" date="2018-06" db="EMBL/GenBank/DDBJ databases">
        <title>Comparative genomics reveals the genomic features of Rhizophagus irregularis, R. cerebriforme, R. diaphanum and Gigaspora rosea, and their symbiotic lifestyle signature.</title>
        <authorList>
            <person name="Morin E."/>
            <person name="San Clemente H."/>
            <person name="Chen E.C.H."/>
            <person name="De La Providencia I."/>
            <person name="Hainaut M."/>
            <person name="Kuo A."/>
            <person name="Kohler A."/>
            <person name="Murat C."/>
            <person name="Tang N."/>
            <person name="Roy S."/>
            <person name="Loubradou J."/>
            <person name="Henrissat B."/>
            <person name="Grigoriev I.V."/>
            <person name="Corradi N."/>
            <person name="Roux C."/>
            <person name="Martin F.M."/>
        </authorList>
    </citation>
    <scope>NUCLEOTIDE SEQUENCE [LARGE SCALE GENOMIC DNA]</scope>
    <source>
        <strain evidence="2 3">DAOM 194757</strain>
    </source>
</reference>
<protein>
    <submittedName>
        <fullName evidence="2">Uncharacterized protein</fullName>
    </submittedName>
</protein>
<dbReference type="EMBL" id="QKWP01000061">
    <property type="protein sequence ID" value="RIB28591.1"/>
    <property type="molecule type" value="Genomic_DNA"/>
</dbReference>
<dbReference type="SUPFAM" id="SSF81901">
    <property type="entry name" value="HCP-like"/>
    <property type="match status" value="1"/>
</dbReference>
<name>A0A397W3F2_9GLOM</name>
<dbReference type="Proteomes" id="UP000266673">
    <property type="component" value="Unassembled WGS sequence"/>
</dbReference>
<organism evidence="2 3">
    <name type="scientific">Gigaspora rosea</name>
    <dbReference type="NCBI Taxonomy" id="44941"/>
    <lineage>
        <taxon>Eukaryota</taxon>
        <taxon>Fungi</taxon>
        <taxon>Fungi incertae sedis</taxon>
        <taxon>Mucoromycota</taxon>
        <taxon>Glomeromycotina</taxon>
        <taxon>Glomeromycetes</taxon>
        <taxon>Diversisporales</taxon>
        <taxon>Gigasporaceae</taxon>
        <taxon>Gigaspora</taxon>
    </lineage>
</organism>
<gene>
    <name evidence="2" type="ORF">C2G38_2157570</name>
</gene>
<feature type="region of interest" description="Disordered" evidence="1">
    <location>
        <begin position="216"/>
        <end position="236"/>
    </location>
</feature>
<dbReference type="Gene3D" id="1.25.40.10">
    <property type="entry name" value="Tetratricopeptide repeat domain"/>
    <property type="match status" value="1"/>
</dbReference>
<evidence type="ECO:0000313" key="3">
    <source>
        <dbReference type="Proteomes" id="UP000266673"/>
    </source>
</evidence>
<feature type="compositionally biased region" description="Basic and acidic residues" evidence="1">
    <location>
        <begin position="216"/>
        <end position="227"/>
    </location>
</feature>
<evidence type="ECO:0000313" key="2">
    <source>
        <dbReference type="EMBL" id="RIB28591.1"/>
    </source>
</evidence>
<proteinExistence type="predicted"/>
<comment type="caution">
    <text evidence="2">The sequence shown here is derived from an EMBL/GenBank/DDBJ whole genome shotgun (WGS) entry which is preliminary data.</text>
</comment>
<evidence type="ECO:0000256" key="1">
    <source>
        <dbReference type="SAM" id="MobiDB-lite"/>
    </source>
</evidence>